<dbReference type="Proteomes" id="UP000281985">
    <property type="component" value="Unassembled WGS sequence"/>
</dbReference>
<dbReference type="RefSeq" id="WP_121917912.1">
    <property type="nucleotide sequence ID" value="NZ_REFV01000011.1"/>
</dbReference>
<keyword evidence="3" id="KW-1185">Reference proteome</keyword>
<gene>
    <name evidence="2" type="ORF">EAX61_11855</name>
</gene>
<organism evidence="2 3">
    <name type="scientific">Dokdonia sinensis</name>
    <dbReference type="NCBI Taxonomy" id="2479847"/>
    <lineage>
        <taxon>Bacteria</taxon>
        <taxon>Pseudomonadati</taxon>
        <taxon>Bacteroidota</taxon>
        <taxon>Flavobacteriia</taxon>
        <taxon>Flavobacteriales</taxon>
        <taxon>Flavobacteriaceae</taxon>
        <taxon>Dokdonia</taxon>
    </lineage>
</organism>
<keyword evidence="2" id="KW-0808">Transferase</keyword>
<dbReference type="InterPro" id="IPR001173">
    <property type="entry name" value="Glyco_trans_2-like"/>
</dbReference>
<dbReference type="GO" id="GO:0016740">
    <property type="term" value="F:transferase activity"/>
    <property type="evidence" value="ECO:0007669"/>
    <property type="project" value="UniProtKB-KW"/>
</dbReference>
<accession>A0A3M0FXN2</accession>
<evidence type="ECO:0000313" key="2">
    <source>
        <dbReference type="EMBL" id="RMB57434.1"/>
    </source>
</evidence>
<dbReference type="AlphaFoldDB" id="A0A3M0FXN2"/>
<comment type="caution">
    <text evidence="2">The sequence shown here is derived from an EMBL/GenBank/DDBJ whole genome shotgun (WGS) entry which is preliminary data.</text>
</comment>
<dbReference type="SUPFAM" id="SSF53448">
    <property type="entry name" value="Nucleotide-diphospho-sugar transferases"/>
    <property type="match status" value="1"/>
</dbReference>
<dbReference type="Gene3D" id="3.90.550.10">
    <property type="entry name" value="Spore Coat Polysaccharide Biosynthesis Protein SpsA, Chain A"/>
    <property type="match status" value="1"/>
</dbReference>
<dbReference type="InterPro" id="IPR050834">
    <property type="entry name" value="Glycosyltransf_2"/>
</dbReference>
<dbReference type="InterPro" id="IPR029044">
    <property type="entry name" value="Nucleotide-diphossugar_trans"/>
</dbReference>
<sequence>MNPELSIIIPCYNSEKTLEKTLASVLNQNFQNWEAIIVNDGSTDNTEATANAWVAKDKRFKYFSKPNEGLGKTRNFGISKAVGNYILPLDSDNLVIKEFGQEAIDLLNSNSKIGVVHGNAEYFGEKSGVWGISEFNLDRMLISNFIDACAIYRKELWEKVGGYDERMPYQGHEDWEFWIALGVRNIKFHHLHQITFKYFVSSNSMIRTFTDEMLVANRDYIVKKYSKVYHRKLAEKLNDIAHSKKQLDVMQEGFESKLKSEKFLINNLTKRLFGFTLFTIK</sequence>
<dbReference type="OrthoDB" id="597270at2"/>
<name>A0A3M0FXN2_9FLAO</name>
<dbReference type="PANTHER" id="PTHR43685">
    <property type="entry name" value="GLYCOSYLTRANSFERASE"/>
    <property type="match status" value="1"/>
</dbReference>
<feature type="domain" description="Glycosyltransferase 2-like" evidence="1">
    <location>
        <begin position="6"/>
        <end position="157"/>
    </location>
</feature>
<proteinExistence type="predicted"/>
<reference evidence="2 3" key="1">
    <citation type="submission" date="2018-10" db="EMBL/GenBank/DDBJ databases">
        <title>Dokdonia luteus sp. nov., isolated from sea water.</title>
        <authorList>
            <person name="Zhou L.Y."/>
            <person name="Du Z.J."/>
        </authorList>
    </citation>
    <scope>NUCLEOTIDE SEQUENCE [LARGE SCALE GENOMIC DNA]</scope>
    <source>
        <strain evidence="2 3">SH27</strain>
    </source>
</reference>
<dbReference type="Pfam" id="PF00535">
    <property type="entry name" value="Glycos_transf_2"/>
    <property type="match status" value="1"/>
</dbReference>
<protein>
    <submittedName>
        <fullName evidence="2">Glycosyltransferase</fullName>
    </submittedName>
</protein>
<evidence type="ECO:0000259" key="1">
    <source>
        <dbReference type="Pfam" id="PF00535"/>
    </source>
</evidence>
<dbReference type="PANTHER" id="PTHR43685:SF2">
    <property type="entry name" value="GLYCOSYLTRANSFERASE 2-LIKE DOMAIN-CONTAINING PROTEIN"/>
    <property type="match status" value="1"/>
</dbReference>
<dbReference type="EMBL" id="REFV01000011">
    <property type="protein sequence ID" value="RMB57434.1"/>
    <property type="molecule type" value="Genomic_DNA"/>
</dbReference>
<evidence type="ECO:0000313" key="3">
    <source>
        <dbReference type="Proteomes" id="UP000281985"/>
    </source>
</evidence>